<name>A0A2I0JQ96_PUNGR</name>
<reference evidence="1 2" key="1">
    <citation type="submission" date="2017-11" db="EMBL/GenBank/DDBJ databases">
        <title>De-novo sequencing of pomegranate (Punica granatum L.) genome.</title>
        <authorList>
            <person name="Akparov Z."/>
            <person name="Amiraslanov A."/>
            <person name="Hajiyeva S."/>
            <person name="Abbasov M."/>
            <person name="Kaur K."/>
            <person name="Hamwieh A."/>
            <person name="Solovyev V."/>
            <person name="Salamov A."/>
            <person name="Braich B."/>
            <person name="Kosarev P."/>
            <person name="Mahmoud A."/>
            <person name="Hajiyev E."/>
            <person name="Babayeva S."/>
            <person name="Izzatullayeva V."/>
            <person name="Mammadov A."/>
            <person name="Mammadov A."/>
            <person name="Sharifova S."/>
            <person name="Ojaghi J."/>
            <person name="Eynullazada K."/>
            <person name="Bayramov B."/>
            <person name="Abdulazimova A."/>
            <person name="Shahmuradov I."/>
        </authorList>
    </citation>
    <scope>NUCLEOTIDE SEQUENCE [LARGE SCALE GENOMIC DNA]</scope>
    <source>
        <strain evidence="2">cv. AG2017</strain>
        <tissue evidence="1">Leaf</tissue>
    </source>
</reference>
<gene>
    <name evidence="1" type="ORF">CRG98_021179</name>
</gene>
<accession>A0A2I0JQ96</accession>
<organism evidence="1 2">
    <name type="scientific">Punica granatum</name>
    <name type="common">Pomegranate</name>
    <dbReference type="NCBI Taxonomy" id="22663"/>
    <lineage>
        <taxon>Eukaryota</taxon>
        <taxon>Viridiplantae</taxon>
        <taxon>Streptophyta</taxon>
        <taxon>Embryophyta</taxon>
        <taxon>Tracheophyta</taxon>
        <taxon>Spermatophyta</taxon>
        <taxon>Magnoliopsida</taxon>
        <taxon>eudicotyledons</taxon>
        <taxon>Gunneridae</taxon>
        <taxon>Pentapetalae</taxon>
        <taxon>rosids</taxon>
        <taxon>malvids</taxon>
        <taxon>Myrtales</taxon>
        <taxon>Lythraceae</taxon>
        <taxon>Punica</taxon>
    </lineage>
</organism>
<evidence type="ECO:0008006" key="3">
    <source>
        <dbReference type="Google" id="ProtNLM"/>
    </source>
</evidence>
<dbReference type="Proteomes" id="UP000233551">
    <property type="component" value="Unassembled WGS sequence"/>
</dbReference>
<evidence type="ECO:0000313" key="2">
    <source>
        <dbReference type="Proteomes" id="UP000233551"/>
    </source>
</evidence>
<keyword evidence="2" id="KW-1185">Reference proteome</keyword>
<dbReference type="EMBL" id="PGOL01001393">
    <property type="protein sequence ID" value="PKI58421.1"/>
    <property type="molecule type" value="Genomic_DNA"/>
</dbReference>
<protein>
    <recommendedName>
        <fullName evidence="3">Extensin-like</fullName>
    </recommendedName>
</protein>
<sequence>MNGSRTVTASSLGRVRAMRNPSNVTARLAEVAGGSGTQEGSGALEDSCSRCFGLLAGTTCWRPRMFKLSSEMGLGVLGVVGSEWCEARTSTFLHLSTERKIPLERVPFSESGSTRETKMNSEIQSESYSRVPMTLGCAYACSRELFICSWIGPPGSPVRKGVCESSGVPRLKHEASKMCSEVLTTGVASVPYLRSCISLAYSGAPSVHLSPPTVHTASNSGDSIRIATLEGMVNQLAANMATNMTEHMALLRGQNWASSSYTLPPRQRSMVDPNQVVPPTFVSDTKEAPMSAVTHIPPPPTPTAVSLPSIAFLSTDSTVHAPPPLAMPMQPPVYTVLPPTVPTTMSALAPAYTIEPFPFQASPPHLGFSYQAPPPLNIPPLSSTHLLKQPLPLHQQIFSPKWRMSRKGD</sequence>
<evidence type="ECO:0000313" key="1">
    <source>
        <dbReference type="EMBL" id="PKI58421.1"/>
    </source>
</evidence>
<dbReference type="AlphaFoldDB" id="A0A2I0JQ96"/>
<proteinExistence type="predicted"/>
<comment type="caution">
    <text evidence="1">The sequence shown here is derived from an EMBL/GenBank/DDBJ whole genome shotgun (WGS) entry which is preliminary data.</text>
</comment>